<dbReference type="Pfam" id="PF00400">
    <property type="entry name" value="WD40"/>
    <property type="match status" value="3"/>
</dbReference>
<feature type="repeat" description="WD" evidence="3">
    <location>
        <begin position="273"/>
        <end position="305"/>
    </location>
</feature>
<sequence length="352" mass="35962">MPGRTGAGLVTTALARPVLWTARVDESVSAVGWSAGDVRVAVADLGGAVTLLDGRDGAVVATGPTHDGGALALAWQPGGEVLATGGADGRVVLLGPAGPCVVEVGGWVQAMRWARSGRHLAVATGRTVVLLDPAGAVLARWGGQPSTVTDVVFSRDGSRLGVAAYGGLRWYAVSASGASAAADPVRVFDWKGSLLTARVTPDGRWVASGNQDSSVHVWRLWTGEDAQMAGYPQKVDVLAFDRLSRWMANGGSTEVHLWDFSGRGPVGRSPFVLPGHDALVSALAWQPTGSLLASAGRDGGIALWQPSTTGITGRRPRARFTAGARVTGLTWQPGGGAVVAGTVEGAVLAVAA</sequence>
<dbReference type="PANTHER" id="PTHR19848:SF8">
    <property type="entry name" value="F-BOX AND WD REPEAT DOMAIN CONTAINING 7"/>
    <property type="match status" value="1"/>
</dbReference>
<dbReference type="Gene3D" id="2.130.10.10">
    <property type="entry name" value="YVTN repeat-like/Quinoprotein amine dehydrogenase"/>
    <property type="match status" value="3"/>
</dbReference>
<dbReference type="PROSITE" id="PS50294">
    <property type="entry name" value="WD_REPEATS_REGION"/>
    <property type="match status" value="1"/>
</dbReference>
<dbReference type="PROSITE" id="PS50082">
    <property type="entry name" value="WD_REPEATS_2"/>
    <property type="match status" value="2"/>
</dbReference>
<evidence type="ECO:0000256" key="2">
    <source>
        <dbReference type="ARBA" id="ARBA00022737"/>
    </source>
</evidence>
<evidence type="ECO:0000313" key="4">
    <source>
        <dbReference type="EMBL" id="MEI4270158.1"/>
    </source>
</evidence>
<comment type="caution">
    <text evidence="4">The sequence shown here is derived from an EMBL/GenBank/DDBJ whole genome shotgun (WGS) entry which is preliminary data.</text>
</comment>
<dbReference type="PANTHER" id="PTHR19848">
    <property type="entry name" value="WD40 REPEAT PROTEIN"/>
    <property type="match status" value="1"/>
</dbReference>
<dbReference type="InterPro" id="IPR036322">
    <property type="entry name" value="WD40_repeat_dom_sf"/>
</dbReference>
<organism evidence="4 5">
    <name type="scientific">Klenkia sesuvii</name>
    <dbReference type="NCBI Taxonomy" id="3103137"/>
    <lineage>
        <taxon>Bacteria</taxon>
        <taxon>Bacillati</taxon>
        <taxon>Actinomycetota</taxon>
        <taxon>Actinomycetes</taxon>
        <taxon>Geodermatophilales</taxon>
        <taxon>Geodermatophilaceae</taxon>
        <taxon>Klenkia</taxon>
    </lineage>
</organism>
<protein>
    <recommendedName>
        <fullName evidence="6">WD40 repeat</fullName>
    </recommendedName>
</protein>
<keyword evidence="1 3" id="KW-0853">WD repeat</keyword>
<dbReference type="InterPro" id="IPR015943">
    <property type="entry name" value="WD40/YVTN_repeat-like_dom_sf"/>
</dbReference>
<evidence type="ECO:0000313" key="5">
    <source>
        <dbReference type="Proteomes" id="UP001361570"/>
    </source>
</evidence>
<evidence type="ECO:0000256" key="3">
    <source>
        <dbReference type="PROSITE-ProRule" id="PRU00221"/>
    </source>
</evidence>
<dbReference type="InterPro" id="IPR001680">
    <property type="entry name" value="WD40_rpt"/>
</dbReference>
<name>A0ABU8DMZ1_9ACTN</name>
<keyword evidence="5" id="KW-1185">Reference proteome</keyword>
<accession>A0ABU8DMZ1</accession>
<proteinExistence type="predicted"/>
<dbReference type="EMBL" id="JBAPLU010000001">
    <property type="protein sequence ID" value="MEI4270158.1"/>
    <property type="molecule type" value="Genomic_DNA"/>
</dbReference>
<dbReference type="Proteomes" id="UP001361570">
    <property type="component" value="Unassembled WGS sequence"/>
</dbReference>
<reference evidence="4 5" key="1">
    <citation type="submission" date="2024-03" db="EMBL/GenBank/DDBJ databases">
        <title>Draft genome sequence of Klenkia sp. LSe6-5.</title>
        <authorList>
            <person name="Duangmal K."/>
            <person name="Chantavorakit T."/>
        </authorList>
    </citation>
    <scope>NUCLEOTIDE SEQUENCE [LARGE SCALE GENOMIC DNA]</scope>
    <source>
        <strain evidence="4 5">LSe6-5</strain>
    </source>
</reference>
<dbReference type="RefSeq" id="WP_336402293.1">
    <property type="nucleotide sequence ID" value="NZ_JBAPLU010000001.1"/>
</dbReference>
<evidence type="ECO:0000256" key="1">
    <source>
        <dbReference type="ARBA" id="ARBA00022574"/>
    </source>
</evidence>
<dbReference type="SMART" id="SM00320">
    <property type="entry name" value="WD40"/>
    <property type="match status" value="5"/>
</dbReference>
<feature type="repeat" description="WD" evidence="3">
    <location>
        <begin position="200"/>
        <end position="228"/>
    </location>
</feature>
<keyword evidence="2" id="KW-0677">Repeat</keyword>
<gene>
    <name evidence="4" type="ORF">TEK04_00340</name>
</gene>
<dbReference type="SUPFAM" id="SSF50978">
    <property type="entry name" value="WD40 repeat-like"/>
    <property type="match status" value="1"/>
</dbReference>
<evidence type="ECO:0008006" key="6">
    <source>
        <dbReference type="Google" id="ProtNLM"/>
    </source>
</evidence>